<feature type="compositionally biased region" description="Basic and acidic residues" evidence="1">
    <location>
        <begin position="152"/>
        <end position="177"/>
    </location>
</feature>
<dbReference type="AlphaFoldDB" id="A0A8H3EPN6"/>
<protein>
    <recommendedName>
        <fullName evidence="4">SUZ domain-containing protein</fullName>
    </recommendedName>
</protein>
<evidence type="ECO:0000313" key="3">
    <source>
        <dbReference type="Proteomes" id="UP000664169"/>
    </source>
</evidence>
<accession>A0A8H3EPN6</accession>
<organism evidence="2 3">
    <name type="scientific">Gomphillus americanus</name>
    <dbReference type="NCBI Taxonomy" id="1940652"/>
    <lineage>
        <taxon>Eukaryota</taxon>
        <taxon>Fungi</taxon>
        <taxon>Dikarya</taxon>
        <taxon>Ascomycota</taxon>
        <taxon>Pezizomycotina</taxon>
        <taxon>Lecanoromycetes</taxon>
        <taxon>OSLEUM clade</taxon>
        <taxon>Ostropomycetidae</taxon>
        <taxon>Ostropales</taxon>
        <taxon>Graphidaceae</taxon>
        <taxon>Gomphilloideae</taxon>
        <taxon>Gomphillus</taxon>
    </lineage>
</organism>
<keyword evidence="3" id="KW-1185">Reference proteome</keyword>
<evidence type="ECO:0000256" key="1">
    <source>
        <dbReference type="SAM" id="MobiDB-lite"/>
    </source>
</evidence>
<dbReference type="Proteomes" id="UP000664169">
    <property type="component" value="Unassembled WGS sequence"/>
</dbReference>
<name>A0A8H3EPN6_9LECA</name>
<feature type="compositionally biased region" description="Acidic residues" evidence="1">
    <location>
        <begin position="134"/>
        <end position="144"/>
    </location>
</feature>
<reference evidence="2" key="1">
    <citation type="submission" date="2021-03" db="EMBL/GenBank/DDBJ databases">
        <authorList>
            <person name="Tagirdzhanova G."/>
        </authorList>
    </citation>
    <scope>NUCLEOTIDE SEQUENCE</scope>
</reference>
<feature type="compositionally biased region" description="Polar residues" evidence="1">
    <location>
        <begin position="185"/>
        <end position="194"/>
    </location>
</feature>
<dbReference type="EMBL" id="CAJPDQ010000005">
    <property type="protein sequence ID" value="CAF9910456.1"/>
    <property type="molecule type" value="Genomic_DNA"/>
</dbReference>
<feature type="compositionally biased region" description="Basic and acidic residues" evidence="1">
    <location>
        <begin position="65"/>
        <end position="80"/>
    </location>
</feature>
<feature type="compositionally biased region" description="Basic and acidic residues" evidence="1">
    <location>
        <begin position="208"/>
        <end position="217"/>
    </location>
</feature>
<comment type="caution">
    <text evidence="2">The sequence shown here is derived from an EMBL/GenBank/DDBJ whole genome shotgun (WGS) entry which is preliminary data.</text>
</comment>
<feature type="region of interest" description="Disordered" evidence="1">
    <location>
        <begin position="116"/>
        <end position="282"/>
    </location>
</feature>
<feature type="region of interest" description="Disordered" evidence="1">
    <location>
        <begin position="25"/>
        <end position="80"/>
    </location>
</feature>
<sequence length="282" mass="31270">MPHAIKLKALSRQYARRFKFNLKQHPKGGMGTTNKIPDAWDDDDWVAKAQEPSSEKPILPPKKLTKAERRAQQAEFNRRLWADAEEPAPAFYVETKYEAPLQSSLKSNVTLLARKPASTLATRKGLTAGVDGLSLEDDEDDDAEEKPQQLTPEERALKAQKEREEKQRRYEEVREKLFGPPNSEPTPSRTSYSPARNEKSRGRGRGYLARDGRDNRPESSASGRSKHLYDPNSPAKLDSASTQKAAFGSDMISESPIICNPRGPDGSGRGGVGFVGRGNKAP</sequence>
<gene>
    <name evidence="2" type="ORF">GOMPHAMPRED_007092</name>
</gene>
<evidence type="ECO:0000313" key="2">
    <source>
        <dbReference type="EMBL" id="CAF9910456.1"/>
    </source>
</evidence>
<feature type="compositionally biased region" description="Gly residues" evidence="1">
    <location>
        <begin position="265"/>
        <end position="276"/>
    </location>
</feature>
<dbReference type="OrthoDB" id="5422283at2759"/>
<proteinExistence type="predicted"/>
<evidence type="ECO:0008006" key="4">
    <source>
        <dbReference type="Google" id="ProtNLM"/>
    </source>
</evidence>